<dbReference type="AlphaFoldDB" id="A0ABD3VJL9"/>
<feature type="signal peptide" evidence="1">
    <location>
        <begin position="1"/>
        <end position="16"/>
    </location>
</feature>
<accession>A0ABD3VJL9</accession>
<comment type="caution">
    <text evidence="2">The sequence shown here is derived from an EMBL/GenBank/DDBJ whole genome shotgun (WGS) entry which is preliminary data.</text>
</comment>
<organism evidence="2 3">
    <name type="scientific">Sinanodonta woodiana</name>
    <name type="common">Chinese pond mussel</name>
    <name type="synonym">Anodonta woodiana</name>
    <dbReference type="NCBI Taxonomy" id="1069815"/>
    <lineage>
        <taxon>Eukaryota</taxon>
        <taxon>Metazoa</taxon>
        <taxon>Spiralia</taxon>
        <taxon>Lophotrochozoa</taxon>
        <taxon>Mollusca</taxon>
        <taxon>Bivalvia</taxon>
        <taxon>Autobranchia</taxon>
        <taxon>Heteroconchia</taxon>
        <taxon>Palaeoheterodonta</taxon>
        <taxon>Unionida</taxon>
        <taxon>Unionoidea</taxon>
        <taxon>Unionidae</taxon>
        <taxon>Unioninae</taxon>
        <taxon>Sinanodonta</taxon>
    </lineage>
</organism>
<gene>
    <name evidence="2" type="ORF">ACJMK2_007810</name>
</gene>
<evidence type="ECO:0000313" key="3">
    <source>
        <dbReference type="Proteomes" id="UP001634394"/>
    </source>
</evidence>
<feature type="chain" id="PRO_5044807087" evidence="1">
    <location>
        <begin position="17"/>
        <end position="114"/>
    </location>
</feature>
<reference evidence="2 3" key="1">
    <citation type="submission" date="2024-11" db="EMBL/GenBank/DDBJ databases">
        <title>Chromosome-level genome assembly of the freshwater bivalve Anodonta woodiana.</title>
        <authorList>
            <person name="Chen X."/>
        </authorList>
    </citation>
    <scope>NUCLEOTIDE SEQUENCE [LARGE SCALE GENOMIC DNA]</scope>
    <source>
        <strain evidence="2">MN2024</strain>
        <tissue evidence="2">Gills</tissue>
    </source>
</reference>
<evidence type="ECO:0000256" key="1">
    <source>
        <dbReference type="SAM" id="SignalP"/>
    </source>
</evidence>
<keyword evidence="1" id="KW-0732">Signal</keyword>
<evidence type="ECO:0000313" key="2">
    <source>
        <dbReference type="EMBL" id="KAL3861789.1"/>
    </source>
</evidence>
<sequence length="114" mass="12161">MCSLLCLLAVISVAMSMSTLPPDAEIDLEGGVGSMVSMMHTLGQSGRGTMGQGRNMMGGLRGLISGGGNPLRSLFVLKSENENLHEWASIDCLNNPYTATGQTDPFCMMLQLRH</sequence>
<proteinExistence type="predicted"/>
<name>A0ABD3VJL9_SINWO</name>
<dbReference type="EMBL" id="JBJQND010000011">
    <property type="protein sequence ID" value="KAL3861789.1"/>
    <property type="molecule type" value="Genomic_DNA"/>
</dbReference>
<dbReference type="Proteomes" id="UP001634394">
    <property type="component" value="Unassembled WGS sequence"/>
</dbReference>
<keyword evidence="3" id="KW-1185">Reference proteome</keyword>
<protein>
    <submittedName>
        <fullName evidence="2">Uncharacterized protein</fullName>
    </submittedName>
</protein>